<dbReference type="Proteomes" id="UP000183898">
    <property type="component" value="Unassembled WGS sequence"/>
</dbReference>
<accession>A0A1H8NHC8</accession>
<dbReference type="PROSITE" id="PS50113">
    <property type="entry name" value="PAC"/>
    <property type="match status" value="1"/>
</dbReference>
<organism evidence="2 3">
    <name type="scientific">Nitrosospira multiformis</name>
    <dbReference type="NCBI Taxonomy" id="1231"/>
    <lineage>
        <taxon>Bacteria</taxon>
        <taxon>Pseudomonadati</taxon>
        <taxon>Pseudomonadota</taxon>
        <taxon>Betaproteobacteria</taxon>
        <taxon>Nitrosomonadales</taxon>
        <taxon>Nitrosomonadaceae</taxon>
        <taxon>Nitrosospira</taxon>
    </lineage>
</organism>
<gene>
    <name evidence="2" type="ORF">SAMN05216404_11649</name>
</gene>
<dbReference type="AlphaFoldDB" id="A0A1H8NHC8"/>
<sequence length="97" mass="10578">MIGFAKITRDITEKREAGQALERAKEALFQSQKLEAIGKLTGGIAHDFNNLLNVIVNGIGGPGRGTVLYHEGGWQRVRVGDESGIRDDQAIRRGYGN</sequence>
<name>A0A1H8NHC8_9PROT</name>
<dbReference type="Gene3D" id="1.10.287.130">
    <property type="match status" value="1"/>
</dbReference>
<feature type="domain" description="PAC" evidence="1">
    <location>
        <begin position="1"/>
        <end position="23"/>
    </location>
</feature>
<proteinExistence type="predicted"/>
<dbReference type="EMBL" id="FOCT01000016">
    <property type="protein sequence ID" value="SEO28995.1"/>
    <property type="molecule type" value="Genomic_DNA"/>
</dbReference>
<dbReference type="InterPro" id="IPR000700">
    <property type="entry name" value="PAS-assoc_C"/>
</dbReference>
<protein>
    <recommendedName>
        <fullName evidence="1">PAC domain-containing protein</fullName>
    </recommendedName>
</protein>
<evidence type="ECO:0000259" key="1">
    <source>
        <dbReference type="PROSITE" id="PS50113"/>
    </source>
</evidence>
<evidence type="ECO:0000313" key="3">
    <source>
        <dbReference type="Proteomes" id="UP000183898"/>
    </source>
</evidence>
<dbReference type="RefSeq" id="WP_074748862.1">
    <property type="nucleotide sequence ID" value="NZ_FOCT01000016.1"/>
</dbReference>
<reference evidence="2 3" key="1">
    <citation type="submission" date="2016-10" db="EMBL/GenBank/DDBJ databases">
        <authorList>
            <person name="de Groot N.N."/>
        </authorList>
    </citation>
    <scope>NUCLEOTIDE SEQUENCE [LARGE SCALE GENOMIC DNA]</scope>
    <source>
        <strain evidence="2 3">Nl18</strain>
    </source>
</reference>
<evidence type="ECO:0000313" key="2">
    <source>
        <dbReference type="EMBL" id="SEO28995.1"/>
    </source>
</evidence>